<feature type="compositionally biased region" description="Low complexity" evidence="1">
    <location>
        <begin position="85"/>
        <end position="97"/>
    </location>
</feature>
<proteinExistence type="predicted"/>
<gene>
    <name evidence="3" type="ORF">TCNE_LOCUS10523</name>
</gene>
<feature type="compositionally biased region" description="Polar residues" evidence="1">
    <location>
        <begin position="585"/>
        <end position="612"/>
    </location>
</feature>
<feature type="compositionally biased region" description="Basic and acidic residues" evidence="1">
    <location>
        <begin position="316"/>
        <end position="331"/>
    </location>
</feature>
<protein>
    <submittedName>
        <fullName evidence="5">[Histone H3]-lysine(4) N-trimethyltransferase</fullName>
    </submittedName>
</protein>
<sequence length="927" mass="103584">MFGEWLLGALSVGAAHTLMVGALSPGTDCFRPSLGSDLEERTIFEKVDARSRPARSKLRKKKSALKWKGEVRPTQIVKEQRSKSSKSSDTIGSSSGTKDSKRTNRSNGKSRSARTSEELRRRSKPSRRSKEGIKQSKRSTRSTGILGKLVADRKIAGTKKQTASTRKRNESRSPLRRSKRIGQTRETNEDNEDDKTAARSTIHEQTGTATTGATEGATTDHEEESSSDSARSNVFLATKEASPSVTVKTPFFHELPARINTSMHKQRLKTDDMAKSRQFETMAKESKKQNENKQPERYRKTKLTTMNERIPSARPTSERRKPSVKKNEEITTSKTPQILTGSKASSNAETFATKPLKESDQKEKERRMKSRRSAHALVSKTCDNNNLGTESISMDADNRREKRKAIVLEKKFEPIIKKDNVIARVVKADLQKKTDRKTKRDLKKEVASNHDIESTGDLPTLESLLRSLHTHTPPSGQERIGKMSAIEKCSILPTVLSRDPVGGLDETHNTLFIAIYQMSLFLLDTLVSPPFVYKIKTNCRFRTRRRQQRISATELQKSLKAIRSKSENSTTTVKCSKEALSTKIQLVPSPSTAQDQTATTEESTINQDSSGCSVPPVPYNSSADSADHIESINENTSDTETGDGNFTTADVVQEERVPTSTVTEQNLKREADEWPNRREQSCFDRETPAASTADNKSQSSSQTPVSNDQSCAHYAVEWQQSSSTLAPSNSSRSGSAERTFNEVLSRHEGSSVQSSDATNSHLLEDDYETLVLSVPACKTLDLIRKYDFFRNTVSDKEKELLCSFFAGKCELNSRVEHVIFRALEKAMVRVQELGPSEDIIQFLYDKNNAATLMFDAMKIRRDYLPAYWTDKASLLEDNEEGHWNRVGFEVLLDKCLGNPTLSTTAFTAFLMKTTDVSHAAVDHLGHL</sequence>
<reference evidence="3 4" key="2">
    <citation type="submission" date="2018-11" db="EMBL/GenBank/DDBJ databases">
        <authorList>
            <consortium name="Pathogen Informatics"/>
        </authorList>
    </citation>
    <scope>NUCLEOTIDE SEQUENCE [LARGE SCALE GENOMIC DNA]</scope>
</reference>
<dbReference type="EMBL" id="UYWY01020529">
    <property type="protein sequence ID" value="VDM41844.1"/>
    <property type="molecule type" value="Genomic_DNA"/>
</dbReference>
<feature type="region of interest" description="Disordered" evidence="1">
    <location>
        <begin position="585"/>
        <end position="709"/>
    </location>
</feature>
<evidence type="ECO:0000313" key="3">
    <source>
        <dbReference type="EMBL" id="VDM41844.1"/>
    </source>
</evidence>
<evidence type="ECO:0000313" key="5">
    <source>
        <dbReference type="WBParaSite" id="TCNE_0001052301-mRNA-1"/>
    </source>
</evidence>
<feature type="compositionally biased region" description="Low complexity" evidence="1">
    <location>
        <begin position="206"/>
        <end position="217"/>
    </location>
</feature>
<keyword evidence="4" id="KW-1185">Reference proteome</keyword>
<keyword evidence="2" id="KW-0732">Signal</keyword>
<evidence type="ECO:0000256" key="2">
    <source>
        <dbReference type="SAM" id="SignalP"/>
    </source>
</evidence>
<feature type="compositionally biased region" description="Polar residues" evidence="1">
    <location>
        <begin position="632"/>
        <end position="650"/>
    </location>
</feature>
<feature type="compositionally biased region" description="Basic and acidic residues" evidence="1">
    <location>
        <begin position="280"/>
        <end position="298"/>
    </location>
</feature>
<evidence type="ECO:0000256" key="1">
    <source>
        <dbReference type="SAM" id="MobiDB-lite"/>
    </source>
</evidence>
<feature type="compositionally biased region" description="Basic residues" evidence="1">
    <location>
        <begin position="52"/>
        <end position="65"/>
    </location>
</feature>
<name>A0A183UPV3_TOXCA</name>
<dbReference type="Proteomes" id="UP000050794">
    <property type="component" value="Unassembled WGS sequence"/>
</dbReference>
<accession>A0A183UPV3</accession>
<evidence type="ECO:0000313" key="4">
    <source>
        <dbReference type="Proteomes" id="UP000050794"/>
    </source>
</evidence>
<feature type="compositionally biased region" description="Basic and acidic residues" evidence="1">
    <location>
        <begin position="666"/>
        <end position="687"/>
    </location>
</feature>
<feature type="region of interest" description="Disordered" evidence="1">
    <location>
        <begin position="280"/>
        <end position="299"/>
    </location>
</feature>
<feature type="chain" id="PRO_5044553325" evidence="2">
    <location>
        <begin position="18"/>
        <end position="927"/>
    </location>
</feature>
<feature type="region of interest" description="Disordered" evidence="1">
    <location>
        <begin position="51"/>
        <end position="234"/>
    </location>
</feature>
<feature type="signal peptide" evidence="2">
    <location>
        <begin position="1"/>
        <end position="17"/>
    </location>
</feature>
<reference evidence="5" key="1">
    <citation type="submission" date="2016-06" db="UniProtKB">
        <authorList>
            <consortium name="WormBaseParasite"/>
        </authorList>
    </citation>
    <scope>IDENTIFICATION</scope>
</reference>
<feature type="compositionally biased region" description="Polar residues" evidence="1">
    <location>
        <begin position="689"/>
        <end position="709"/>
    </location>
</feature>
<dbReference type="WBParaSite" id="TCNE_0001052301-mRNA-1">
    <property type="protein sequence ID" value="TCNE_0001052301-mRNA-1"/>
    <property type="gene ID" value="TCNE_0001052301"/>
</dbReference>
<organism evidence="4 5">
    <name type="scientific">Toxocara canis</name>
    <name type="common">Canine roundworm</name>
    <dbReference type="NCBI Taxonomy" id="6265"/>
    <lineage>
        <taxon>Eukaryota</taxon>
        <taxon>Metazoa</taxon>
        <taxon>Ecdysozoa</taxon>
        <taxon>Nematoda</taxon>
        <taxon>Chromadorea</taxon>
        <taxon>Rhabditida</taxon>
        <taxon>Spirurina</taxon>
        <taxon>Ascaridomorpha</taxon>
        <taxon>Ascaridoidea</taxon>
        <taxon>Toxocaridae</taxon>
        <taxon>Toxocara</taxon>
    </lineage>
</organism>
<dbReference type="AlphaFoldDB" id="A0A183UPV3"/>
<feature type="compositionally biased region" description="Polar residues" evidence="1">
    <location>
        <begin position="332"/>
        <end position="350"/>
    </location>
</feature>
<feature type="compositionally biased region" description="Basic and acidic residues" evidence="1">
    <location>
        <begin position="355"/>
        <end position="366"/>
    </location>
</feature>
<feature type="region of interest" description="Disordered" evidence="1">
    <location>
        <begin position="308"/>
        <end position="374"/>
    </location>
</feature>